<dbReference type="GO" id="GO:0051879">
    <property type="term" value="F:Hsp90 protein binding"/>
    <property type="evidence" value="ECO:0007669"/>
    <property type="project" value="TreeGrafter"/>
</dbReference>
<dbReference type="EMBL" id="ML976985">
    <property type="protein sequence ID" value="KAF1959304.1"/>
    <property type="molecule type" value="Genomic_DNA"/>
</dbReference>
<evidence type="ECO:0000259" key="3">
    <source>
        <dbReference type="Pfam" id="PF10193"/>
    </source>
</evidence>
<evidence type="ECO:0000256" key="1">
    <source>
        <dbReference type="ARBA" id="ARBA00006133"/>
    </source>
</evidence>
<dbReference type="InterPro" id="IPR019337">
    <property type="entry name" value="Telomere_length_regulation_dom"/>
</dbReference>
<dbReference type="FunFam" id="1.25.40.720:FF:000007">
    <property type="entry name" value="WGS project CABT00000000 data, contig 2.6"/>
    <property type="match status" value="1"/>
</dbReference>
<feature type="compositionally biased region" description="Acidic residues" evidence="2">
    <location>
        <begin position="560"/>
        <end position="571"/>
    </location>
</feature>
<dbReference type="InterPro" id="IPR038528">
    <property type="entry name" value="TEL2_C_sf"/>
</dbReference>
<evidence type="ECO:0000256" key="2">
    <source>
        <dbReference type="SAM" id="MobiDB-lite"/>
    </source>
</evidence>
<sequence length="986" mass="108943">MDDFLTPVSTTKVKRTIETSKPLIQEQQTSISKAARTTVDSAETALSALKEEPDFETVSDVLKFLAAESDRKDGFNLIRPDPVTGNIAYQLVNTTIPDYWQSLKDRKVQATQLLRCLRNPCGIGGIITRLRPLIADCRQKQPAGQTRDAPSQIEDLLDVLQRILHDERTTSYVWVDVQAHAKDVVQAKMIWKEFVTQVASGKILSLAAEAENILKERTSSREATWLSDGGEYASWLGRNIAVLVKGSEKHEEGVSAAVEICGKAISLGYTDRVVGSMLSKILDTDSLDALTEVIHKMKTFEQRKYLNAIITFATKQYFGSAFETKEDAPIKASATVSGVAALIHTLVKDSEPLRESLVFALTKSSIPALDDSLLARRSVIAAIAQDEDQLHSLLENSLKLFGDTFYVKHTPILQQEGLAQTLAISCGYVQRSQPMFLTIMAKSSYHISGMSNRIGASSTRARYLGIFVGIAISKMTDKPELQLKFDLDGPEATEAKWYQRLTETNDKLGSIKDLKPEAKHSPATNLSMRSKPTKPKPPASKSSKAPAITEFEGPRIVEILDESSSDEDDDLIPYSKPDSDPEDETDDPTEINRNKPVAPVYIRDLLAGLRDQENYERHELALSAAAPLIRRKANFGSEVTDHIEDLATILVGLHNNLDLDDFEEKRQQALIAVLLAKPAEMAQWFAREFFAGDYSLSQRTAMLTTLGLGARELAGLKDEATENLMPPKPSFPSKQLPPHLHALYTSLSTSPSTSASPTPNTLGKITSSTTRSLLTPLAAQAEASLTRNPDILKVANTRTFSTRMAVQKKRQTPIPNALAQIVAQNFFFPLTGRWRLQIRADKTGNSNSIYTSTYLLPPFLQTLALLMQAAGPSTLALPQMTRELWDLLLSVRGLALSDKRVLGALLFAFLMLLETNREAGERVATEQGKELMETMEWGRMVFEGLPGGAEGGEEERTRGLAAGVVVRCQEIVEKYERRLMGVMMEY</sequence>
<dbReference type="GO" id="GO:0005829">
    <property type="term" value="C:cytosol"/>
    <property type="evidence" value="ECO:0007669"/>
    <property type="project" value="TreeGrafter"/>
</dbReference>
<dbReference type="AlphaFoldDB" id="A0A6A5U3S4"/>
<dbReference type="Pfam" id="PF10193">
    <property type="entry name" value="Telomere_reg-2"/>
    <property type="match status" value="1"/>
</dbReference>
<name>A0A6A5U3S4_9PLEO</name>
<dbReference type="PANTHER" id="PTHR15830">
    <property type="entry name" value="TELOMERE LENGTH REGULATION PROTEIN TEL2 FAMILY MEMBER"/>
    <property type="match status" value="1"/>
</dbReference>
<organism evidence="4 5">
    <name type="scientific">Byssothecium circinans</name>
    <dbReference type="NCBI Taxonomy" id="147558"/>
    <lineage>
        <taxon>Eukaryota</taxon>
        <taxon>Fungi</taxon>
        <taxon>Dikarya</taxon>
        <taxon>Ascomycota</taxon>
        <taxon>Pezizomycotina</taxon>
        <taxon>Dothideomycetes</taxon>
        <taxon>Pleosporomycetidae</taxon>
        <taxon>Pleosporales</taxon>
        <taxon>Massarineae</taxon>
        <taxon>Massarinaceae</taxon>
        <taxon>Byssothecium</taxon>
    </lineage>
</organism>
<gene>
    <name evidence="4" type="ORF">CC80DRAFT_467787</name>
</gene>
<dbReference type="GO" id="GO:0051083">
    <property type="term" value="P:'de novo' cotranslational protein folding"/>
    <property type="evidence" value="ECO:0007669"/>
    <property type="project" value="TreeGrafter"/>
</dbReference>
<evidence type="ECO:0000313" key="5">
    <source>
        <dbReference type="Proteomes" id="UP000800035"/>
    </source>
</evidence>
<accession>A0A6A5U3S4</accession>
<dbReference type="Proteomes" id="UP000800035">
    <property type="component" value="Unassembled WGS sequence"/>
</dbReference>
<protein>
    <recommendedName>
        <fullName evidence="3">Telomere length regulation protein conserved domain-containing protein</fullName>
    </recommendedName>
</protein>
<dbReference type="PANTHER" id="PTHR15830:SF10">
    <property type="entry name" value="TELOMERE LENGTH REGULATION PROTEIN TEL2 HOMOLOG"/>
    <property type="match status" value="1"/>
</dbReference>
<reference evidence="4" key="1">
    <citation type="journal article" date="2020" name="Stud. Mycol.">
        <title>101 Dothideomycetes genomes: a test case for predicting lifestyles and emergence of pathogens.</title>
        <authorList>
            <person name="Haridas S."/>
            <person name="Albert R."/>
            <person name="Binder M."/>
            <person name="Bloem J."/>
            <person name="Labutti K."/>
            <person name="Salamov A."/>
            <person name="Andreopoulos B."/>
            <person name="Baker S."/>
            <person name="Barry K."/>
            <person name="Bills G."/>
            <person name="Bluhm B."/>
            <person name="Cannon C."/>
            <person name="Castanera R."/>
            <person name="Culley D."/>
            <person name="Daum C."/>
            <person name="Ezra D."/>
            <person name="Gonzalez J."/>
            <person name="Henrissat B."/>
            <person name="Kuo A."/>
            <person name="Liang C."/>
            <person name="Lipzen A."/>
            <person name="Lutzoni F."/>
            <person name="Magnuson J."/>
            <person name="Mondo S."/>
            <person name="Nolan M."/>
            <person name="Ohm R."/>
            <person name="Pangilinan J."/>
            <person name="Park H.-J."/>
            <person name="Ramirez L."/>
            <person name="Alfaro M."/>
            <person name="Sun H."/>
            <person name="Tritt A."/>
            <person name="Yoshinaga Y."/>
            <person name="Zwiers L.-H."/>
            <person name="Turgeon B."/>
            <person name="Goodwin S."/>
            <person name="Spatafora J."/>
            <person name="Crous P."/>
            <person name="Grigoriev I."/>
        </authorList>
    </citation>
    <scope>NUCLEOTIDE SEQUENCE</scope>
    <source>
        <strain evidence="4">CBS 675.92</strain>
    </source>
</reference>
<proteinExistence type="inferred from homology"/>
<dbReference type="GO" id="GO:0042162">
    <property type="term" value="F:telomeric DNA binding"/>
    <property type="evidence" value="ECO:0007669"/>
    <property type="project" value="TreeGrafter"/>
</dbReference>
<feature type="compositionally biased region" description="Basic and acidic residues" evidence="2">
    <location>
        <begin position="508"/>
        <end position="520"/>
    </location>
</feature>
<dbReference type="OrthoDB" id="10258062at2759"/>
<evidence type="ECO:0000313" key="4">
    <source>
        <dbReference type="EMBL" id="KAF1959304.1"/>
    </source>
</evidence>
<dbReference type="Gene3D" id="1.25.40.720">
    <property type="entry name" value="Telomere length regulation protein 2, C-terminal domain"/>
    <property type="match status" value="2"/>
</dbReference>
<dbReference type="InterPro" id="IPR051970">
    <property type="entry name" value="TEL2_Regulation"/>
</dbReference>
<feature type="region of interest" description="Disordered" evidence="2">
    <location>
        <begin position="560"/>
        <end position="594"/>
    </location>
</feature>
<feature type="region of interest" description="Disordered" evidence="2">
    <location>
        <begin position="508"/>
        <end position="548"/>
    </location>
</feature>
<feature type="compositionally biased region" description="Acidic residues" evidence="2">
    <location>
        <begin position="580"/>
        <end position="589"/>
    </location>
</feature>
<feature type="domain" description="Telomere length regulation protein conserved" evidence="3">
    <location>
        <begin position="599"/>
        <end position="710"/>
    </location>
</feature>
<keyword evidence="5" id="KW-1185">Reference proteome</keyword>
<dbReference type="FunFam" id="1.25.40.720:FF:000004">
    <property type="entry name" value="WGS project CABT00000000 data, contig 2.6"/>
    <property type="match status" value="1"/>
</dbReference>
<comment type="similarity">
    <text evidence="1">Belongs to the TEL2 family.</text>
</comment>
<feature type="region of interest" description="Disordered" evidence="2">
    <location>
        <begin position="747"/>
        <end position="767"/>
    </location>
</feature>